<feature type="region of interest" description="Disordered" evidence="1">
    <location>
        <begin position="39"/>
        <end position="58"/>
    </location>
</feature>
<dbReference type="AlphaFoldDB" id="A0ABD2IHA3"/>
<comment type="caution">
    <text evidence="3">The sequence shown here is derived from an EMBL/GenBank/DDBJ whole genome shotgun (WGS) entry which is preliminary data.</text>
</comment>
<dbReference type="Proteomes" id="UP001620626">
    <property type="component" value="Unassembled WGS sequence"/>
</dbReference>
<evidence type="ECO:0000256" key="2">
    <source>
        <dbReference type="SAM" id="Phobius"/>
    </source>
</evidence>
<evidence type="ECO:0000313" key="3">
    <source>
        <dbReference type="EMBL" id="KAL3079522.1"/>
    </source>
</evidence>
<name>A0ABD2IHA3_9BILA</name>
<feature type="transmembrane region" description="Helical" evidence="2">
    <location>
        <begin position="64"/>
        <end position="84"/>
    </location>
</feature>
<evidence type="ECO:0000256" key="1">
    <source>
        <dbReference type="SAM" id="MobiDB-lite"/>
    </source>
</evidence>
<sequence length="174" mass="19158">MTWVTRHPIRVFNRLTGRDILEPTADQVKSQERLQLTRRARAAARARRNPERGRASMPGTANSLLPLLCFVALLASSMPISVMLRSDCARTSSGFKFFGTAATIIGSEVDELRDSVNGITPKGIGPLCLFLQWDGGISTVAHHPWPASPPPPMSQKSDERKRMDFGWSGLFPAD</sequence>
<accession>A0ABD2IHA3</accession>
<proteinExistence type="predicted"/>
<keyword evidence="2" id="KW-0812">Transmembrane</keyword>
<organism evidence="3 4">
    <name type="scientific">Heterodera trifolii</name>
    <dbReference type="NCBI Taxonomy" id="157864"/>
    <lineage>
        <taxon>Eukaryota</taxon>
        <taxon>Metazoa</taxon>
        <taxon>Ecdysozoa</taxon>
        <taxon>Nematoda</taxon>
        <taxon>Chromadorea</taxon>
        <taxon>Rhabditida</taxon>
        <taxon>Tylenchina</taxon>
        <taxon>Tylenchomorpha</taxon>
        <taxon>Tylenchoidea</taxon>
        <taxon>Heteroderidae</taxon>
        <taxon>Heteroderinae</taxon>
        <taxon>Heterodera</taxon>
    </lineage>
</organism>
<keyword evidence="2" id="KW-0472">Membrane</keyword>
<protein>
    <submittedName>
        <fullName evidence="3">Uncharacterized protein</fullName>
    </submittedName>
</protein>
<keyword evidence="2" id="KW-1133">Transmembrane helix</keyword>
<gene>
    <name evidence="3" type="ORF">niasHT_037892</name>
</gene>
<reference evidence="3 4" key="1">
    <citation type="submission" date="2024-10" db="EMBL/GenBank/DDBJ databases">
        <authorList>
            <person name="Kim D."/>
        </authorList>
    </citation>
    <scope>NUCLEOTIDE SEQUENCE [LARGE SCALE GENOMIC DNA]</scope>
    <source>
        <strain evidence="3">BH-2024</strain>
    </source>
</reference>
<keyword evidence="4" id="KW-1185">Reference proteome</keyword>
<evidence type="ECO:0000313" key="4">
    <source>
        <dbReference type="Proteomes" id="UP001620626"/>
    </source>
</evidence>
<dbReference type="EMBL" id="JBICBT010001182">
    <property type="protein sequence ID" value="KAL3079522.1"/>
    <property type="molecule type" value="Genomic_DNA"/>
</dbReference>